<evidence type="ECO:0000313" key="1">
    <source>
        <dbReference type="EMBL" id="AII98094.1"/>
    </source>
</evidence>
<reference evidence="1" key="1">
    <citation type="submission" date="2013-07" db="EMBL/GenBank/DDBJ databases">
        <title>Nephila pilipes venom gland.</title>
        <authorList>
            <person name="Huo L.J."/>
        </authorList>
    </citation>
    <scope>NUCLEOTIDE SEQUENCE</scope>
    <source>
        <tissue evidence="1">Venom gland</tissue>
    </source>
</reference>
<dbReference type="EMBL" id="KF433773">
    <property type="protein sequence ID" value="AII98094.1"/>
    <property type="molecule type" value="mRNA"/>
</dbReference>
<sequence>MVLAMMLLVCIESEA</sequence>
<organism evidence="1">
    <name type="scientific">Nephila pilipes</name>
    <name type="common">Giant wood spider</name>
    <name type="synonym">Nephila maculata</name>
    <dbReference type="NCBI Taxonomy" id="299642"/>
    <lineage>
        <taxon>Eukaryota</taxon>
        <taxon>Metazoa</taxon>
        <taxon>Ecdysozoa</taxon>
        <taxon>Arthropoda</taxon>
        <taxon>Chelicerata</taxon>
        <taxon>Arachnida</taxon>
        <taxon>Araneae</taxon>
        <taxon>Araneomorphae</taxon>
        <taxon>Entelegynae</taxon>
        <taxon>Araneoidea</taxon>
        <taxon>Nephilidae</taxon>
        <taxon>Nephila</taxon>
    </lineage>
</organism>
<name>A0A076L364_NEPPI</name>
<accession>A0A076L364</accession>
<proteinExistence type="evidence at transcript level"/>
<protein>
    <submittedName>
        <fullName evidence="1">BLTX766</fullName>
    </submittedName>
</protein>